<sequence length="71" mass="8298">MYRSSEMMKCKVLRHCHRWRRRPEKTMALSINTSHRSPCSVKRWLPLLLSPSPSSSTNCINRVSTNKSPKL</sequence>
<keyword evidence="3" id="KW-1185">Reference proteome</keyword>
<name>A0AAU9P6N0_9ASTR</name>
<evidence type="ECO:0000256" key="1">
    <source>
        <dbReference type="SAM" id="MobiDB-lite"/>
    </source>
</evidence>
<gene>
    <name evidence="2" type="ORF">LVIROSA_LOCUS31475</name>
</gene>
<feature type="region of interest" description="Disordered" evidence="1">
    <location>
        <begin position="52"/>
        <end position="71"/>
    </location>
</feature>
<reference evidence="2 3" key="1">
    <citation type="submission" date="2022-01" db="EMBL/GenBank/DDBJ databases">
        <authorList>
            <person name="Xiong W."/>
            <person name="Schranz E."/>
        </authorList>
    </citation>
    <scope>NUCLEOTIDE SEQUENCE [LARGE SCALE GENOMIC DNA]</scope>
</reference>
<accession>A0AAU9P6N0</accession>
<feature type="compositionally biased region" description="Polar residues" evidence="1">
    <location>
        <begin position="57"/>
        <end position="71"/>
    </location>
</feature>
<dbReference type="EMBL" id="CAKMRJ010005523">
    <property type="protein sequence ID" value="CAH1445730.1"/>
    <property type="molecule type" value="Genomic_DNA"/>
</dbReference>
<dbReference type="Proteomes" id="UP001157418">
    <property type="component" value="Unassembled WGS sequence"/>
</dbReference>
<evidence type="ECO:0000313" key="3">
    <source>
        <dbReference type="Proteomes" id="UP001157418"/>
    </source>
</evidence>
<evidence type="ECO:0000313" key="2">
    <source>
        <dbReference type="EMBL" id="CAH1445730.1"/>
    </source>
</evidence>
<proteinExistence type="predicted"/>
<organism evidence="2 3">
    <name type="scientific">Lactuca virosa</name>
    <dbReference type="NCBI Taxonomy" id="75947"/>
    <lineage>
        <taxon>Eukaryota</taxon>
        <taxon>Viridiplantae</taxon>
        <taxon>Streptophyta</taxon>
        <taxon>Embryophyta</taxon>
        <taxon>Tracheophyta</taxon>
        <taxon>Spermatophyta</taxon>
        <taxon>Magnoliopsida</taxon>
        <taxon>eudicotyledons</taxon>
        <taxon>Gunneridae</taxon>
        <taxon>Pentapetalae</taxon>
        <taxon>asterids</taxon>
        <taxon>campanulids</taxon>
        <taxon>Asterales</taxon>
        <taxon>Asteraceae</taxon>
        <taxon>Cichorioideae</taxon>
        <taxon>Cichorieae</taxon>
        <taxon>Lactucinae</taxon>
        <taxon>Lactuca</taxon>
    </lineage>
</organism>
<dbReference type="AlphaFoldDB" id="A0AAU9P6N0"/>
<protein>
    <submittedName>
        <fullName evidence="2">Uncharacterized protein</fullName>
    </submittedName>
</protein>
<comment type="caution">
    <text evidence="2">The sequence shown here is derived from an EMBL/GenBank/DDBJ whole genome shotgun (WGS) entry which is preliminary data.</text>
</comment>